<gene>
    <name evidence="3" type="ORF">FA10DRAFT_291436</name>
</gene>
<accession>A0A316YYK5</accession>
<feature type="region of interest" description="Disordered" evidence="1">
    <location>
        <begin position="482"/>
        <end position="510"/>
    </location>
</feature>
<evidence type="ECO:0000256" key="2">
    <source>
        <dbReference type="SAM" id="SignalP"/>
    </source>
</evidence>
<feature type="compositionally biased region" description="Basic and acidic residues" evidence="1">
    <location>
        <begin position="482"/>
        <end position="495"/>
    </location>
</feature>
<sequence>MFHKTLFASASFCLGLQLWCLLEIAKCMQVGQPVQTNTKGNVDKGFDYNDEAFERFFGAPVSEQHLSFPSPVLGFGSVPESAVSTSKDHLRNTDPSHREQDTEELFQALHTGGLFQNQVESPRASQRYGLTSSSHPFILDEADICDLDDLDHFSDHVQASWSQSPSASPHFDDELIPDMQAEQSMQKEARSRKTKKGNVAFATAKCQKEARKFWRYRGHPKVKVAWYDYWRVTGHKVFMKIAVRAFRNGQKLHKVLEHYRLKNGRPVSWLNGLIDYPTALVEDRVDAKKDAELHQFISDWAAAARDLLATRRGGYLDFTEKINEVWQLKPLETSGEPEMGRERLRKTIASIQLINPQALRFLTILQRLRSLRRHRVLQTKRIRSYMRNSIRNSGQKASLESKIPLDTVIYRNHRCRPPTWLNGIIDHPSRLVEQRLTFRSSPEVHRLIKSWAHEARNELTKKRELRYMQKLVGSEYWTMKPKADRTVREPPERWRSSSTADDQQHESAREQMLTLRNNRRNIRSSDTEQPVPKVTLATKKREARKRAYFAKTRDYANRFEFWKTCKNKKMQQEWRSYDRTNAEKFWQIAVPAVRKGLDVQKALDTSRLNRTPSWLHGMIDHPTTLLENQIDREKEPCLYRRISEWAAEARDALTTEKGGNLSFTEKANGAWQLKPVENRPTNKSPDPYKWTAITQKKRAPQGRRPAASRQATFTENLATAEDS</sequence>
<evidence type="ECO:0000256" key="1">
    <source>
        <dbReference type="SAM" id="MobiDB-lite"/>
    </source>
</evidence>
<dbReference type="EMBL" id="KZ819634">
    <property type="protein sequence ID" value="PWN94182.1"/>
    <property type="molecule type" value="Genomic_DNA"/>
</dbReference>
<dbReference type="GeneID" id="37046273"/>
<keyword evidence="4" id="KW-1185">Reference proteome</keyword>
<dbReference type="RefSeq" id="XP_025381380.1">
    <property type="nucleotide sequence ID" value="XM_025524357.1"/>
</dbReference>
<feature type="chain" id="PRO_5016343779" evidence="2">
    <location>
        <begin position="28"/>
        <end position="723"/>
    </location>
</feature>
<name>A0A316YYK5_9BASI</name>
<keyword evidence="2" id="KW-0732">Signal</keyword>
<reference evidence="3 4" key="1">
    <citation type="journal article" date="2018" name="Mol. Biol. Evol.">
        <title>Broad Genomic Sampling Reveals a Smut Pathogenic Ancestry of the Fungal Clade Ustilaginomycotina.</title>
        <authorList>
            <person name="Kijpornyongpan T."/>
            <person name="Mondo S.J."/>
            <person name="Barry K."/>
            <person name="Sandor L."/>
            <person name="Lee J."/>
            <person name="Lipzen A."/>
            <person name="Pangilinan J."/>
            <person name="LaButti K."/>
            <person name="Hainaut M."/>
            <person name="Henrissat B."/>
            <person name="Grigoriev I.V."/>
            <person name="Spatafora J.W."/>
            <person name="Aime M.C."/>
        </authorList>
    </citation>
    <scope>NUCLEOTIDE SEQUENCE [LARGE SCALE GENOMIC DNA]</scope>
    <source>
        <strain evidence="3 4">MCA 4198</strain>
    </source>
</reference>
<feature type="region of interest" description="Disordered" evidence="1">
    <location>
        <begin position="695"/>
        <end position="723"/>
    </location>
</feature>
<organism evidence="3 4">
    <name type="scientific">Acaromyces ingoldii</name>
    <dbReference type="NCBI Taxonomy" id="215250"/>
    <lineage>
        <taxon>Eukaryota</taxon>
        <taxon>Fungi</taxon>
        <taxon>Dikarya</taxon>
        <taxon>Basidiomycota</taxon>
        <taxon>Ustilaginomycotina</taxon>
        <taxon>Exobasidiomycetes</taxon>
        <taxon>Exobasidiales</taxon>
        <taxon>Cryptobasidiaceae</taxon>
        <taxon>Acaromyces</taxon>
    </lineage>
</organism>
<proteinExistence type="predicted"/>
<dbReference type="AlphaFoldDB" id="A0A316YYK5"/>
<evidence type="ECO:0000313" key="4">
    <source>
        <dbReference type="Proteomes" id="UP000245768"/>
    </source>
</evidence>
<dbReference type="InParanoid" id="A0A316YYK5"/>
<evidence type="ECO:0000313" key="3">
    <source>
        <dbReference type="EMBL" id="PWN94182.1"/>
    </source>
</evidence>
<dbReference type="Proteomes" id="UP000245768">
    <property type="component" value="Unassembled WGS sequence"/>
</dbReference>
<protein>
    <submittedName>
        <fullName evidence="3">Uncharacterized protein</fullName>
    </submittedName>
</protein>
<feature type="signal peptide" evidence="2">
    <location>
        <begin position="1"/>
        <end position="27"/>
    </location>
</feature>